<dbReference type="PANTHER" id="PTHR30069:SF29">
    <property type="entry name" value="HEMOGLOBIN AND HEMOGLOBIN-HAPTOGLOBIN-BINDING PROTEIN 1-RELATED"/>
    <property type="match status" value="1"/>
</dbReference>
<comment type="similarity">
    <text evidence="10 11">Belongs to the TonB-dependent receptor family.</text>
</comment>
<feature type="domain" description="TonB-dependent receptor plug" evidence="15">
    <location>
        <begin position="41"/>
        <end position="149"/>
    </location>
</feature>
<feature type="domain" description="TonB-dependent receptor-like beta-barrel" evidence="14">
    <location>
        <begin position="200"/>
        <end position="563"/>
    </location>
</feature>
<evidence type="ECO:0000256" key="1">
    <source>
        <dbReference type="ARBA" id="ARBA00004571"/>
    </source>
</evidence>
<dbReference type="OrthoDB" id="9760333at2"/>
<evidence type="ECO:0000313" key="17">
    <source>
        <dbReference type="Proteomes" id="UP000232587"/>
    </source>
</evidence>
<evidence type="ECO:0000256" key="11">
    <source>
        <dbReference type="RuleBase" id="RU003357"/>
    </source>
</evidence>
<dbReference type="PROSITE" id="PS52016">
    <property type="entry name" value="TONB_DEPENDENT_REC_3"/>
    <property type="match status" value="1"/>
</dbReference>
<evidence type="ECO:0000256" key="2">
    <source>
        <dbReference type="ARBA" id="ARBA00022448"/>
    </source>
</evidence>
<dbReference type="InterPro" id="IPR012910">
    <property type="entry name" value="Plug_dom"/>
</dbReference>
<evidence type="ECO:0000256" key="5">
    <source>
        <dbReference type="ARBA" id="ARBA00022729"/>
    </source>
</evidence>
<proteinExistence type="inferred from homology"/>
<evidence type="ECO:0000259" key="15">
    <source>
        <dbReference type="Pfam" id="PF07715"/>
    </source>
</evidence>
<gene>
    <name evidence="16" type="ORF">B0I00_2958</name>
</gene>
<dbReference type="GO" id="GO:0009279">
    <property type="term" value="C:cell outer membrane"/>
    <property type="evidence" value="ECO:0007669"/>
    <property type="project" value="UniProtKB-SubCell"/>
</dbReference>
<feature type="region of interest" description="Disordered" evidence="12">
    <location>
        <begin position="243"/>
        <end position="266"/>
    </location>
</feature>
<reference evidence="16 17" key="1">
    <citation type="submission" date="2017-11" db="EMBL/GenBank/DDBJ databases">
        <title>Genomic Encyclopedia of Type Strains, Phase III (KMG-III): the genomes of soil and plant-associated and newly described type strains.</title>
        <authorList>
            <person name="Whitman W."/>
        </authorList>
    </citation>
    <scope>NUCLEOTIDE SEQUENCE [LARGE SCALE GENOMIC DNA]</scope>
    <source>
        <strain evidence="16 17">CGMCC 1.12274</strain>
    </source>
</reference>
<dbReference type="Gene3D" id="2.170.130.10">
    <property type="entry name" value="TonB-dependent receptor, plug domain"/>
    <property type="match status" value="1"/>
</dbReference>
<evidence type="ECO:0000256" key="12">
    <source>
        <dbReference type="SAM" id="MobiDB-lite"/>
    </source>
</evidence>
<keyword evidence="9 10" id="KW-0998">Cell outer membrane</keyword>
<comment type="caution">
    <text evidence="16">The sequence shown here is derived from an EMBL/GenBank/DDBJ whole genome shotgun (WGS) entry which is preliminary data.</text>
</comment>
<dbReference type="GO" id="GO:0044718">
    <property type="term" value="P:siderophore transmembrane transport"/>
    <property type="evidence" value="ECO:0007669"/>
    <property type="project" value="TreeGrafter"/>
</dbReference>
<keyword evidence="2 10" id="KW-0813">Transport</keyword>
<dbReference type="InterPro" id="IPR039426">
    <property type="entry name" value="TonB-dep_rcpt-like"/>
</dbReference>
<protein>
    <submittedName>
        <fullName evidence="16">Iron complex outermembrane receptor protein</fullName>
    </submittedName>
</protein>
<keyword evidence="6 11" id="KW-0798">TonB box</keyword>
<evidence type="ECO:0000256" key="9">
    <source>
        <dbReference type="ARBA" id="ARBA00023237"/>
    </source>
</evidence>
<dbReference type="EMBL" id="PHUF01000005">
    <property type="protein sequence ID" value="PKB14326.1"/>
    <property type="molecule type" value="Genomic_DNA"/>
</dbReference>
<dbReference type="Proteomes" id="UP000232587">
    <property type="component" value="Unassembled WGS sequence"/>
</dbReference>
<evidence type="ECO:0000256" key="4">
    <source>
        <dbReference type="ARBA" id="ARBA00022692"/>
    </source>
</evidence>
<dbReference type="AlphaFoldDB" id="A0A2N0H5X5"/>
<keyword evidence="3 10" id="KW-1134">Transmembrane beta strand</keyword>
<evidence type="ECO:0000256" key="10">
    <source>
        <dbReference type="PROSITE-ProRule" id="PRU01360"/>
    </source>
</evidence>
<dbReference type="Gene3D" id="2.40.170.20">
    <property type="entry name" value="TonB-dependent receptor, beta-barrel domain"/>
    <property type="match status" value="1"/>
</dbReference>
<evidence type="ECO:0000256" key="3">
    <source>
        <dbReference type="ARBA" id="ARBA00022452"/>
    </source>
</evidence>
<evidence type="ECO:0000313" key="16">
    <source>
        <dbReference type="EMBL" id="PKB14326.1"/>
    </source>
</evidence>
<dbReference type="GO" id="GO:0015344">
    <property type="term" value="F:siderophore uptake transmembrane transporter activity"/>
    <property type="evidence" value="ECO:0007669"/>
    <property type="project" value="TreeGrafter"/>
</dbReference>
<dbReference type="SUPFAM" id="SSF56935">
    <property type="entry name" value="Porins"/>
    <property type="match status" value="1"/>
</dbReference>
<name>A0A2N0H5X5_9SPHN</name>
<accession>A0A2N0H5X5</accession>
<sequence length="643" mass="69068">MKYAIAMVAATCAFPAVAQEADTEEGSDEIVVEATRSGKRVQDEAIRVEVIDQDEVEEKLMMTPGNIAMLVAETGGLRVQVTSPALGSSNVRVRGLEGRYTQLLADGLPLYGSTGGIGMLQIAPTDLGQVEVIKGAASAFYGPSALGGVINLVSRKPGDAPQAELLLNATSRSGQDATAYAAMPLGGGFSASLTGGLHRQTSNDLDGDGWIDMPGYHRATLRPRLYWEGDSGAKAFLTVGGMTEDRRGGTLPGRTVPDGTAFPQDQDSRRLDAGLVAELPVEGLGKVHLRASGVTQDHRHRFGSVIENDRHDTLFGEVSVSGGSDRTTWLAGAAIQRDAFRSETFAAFDYTYSDPGLFAQVEHDVSGDLTLAGSARVDFHSDYGTRFSPRLSLLYKPDRWTVRLSAGRGFFAPTPFVDEIEAAGLSRLEPLRGLKAEVADTASLDIGYKIGRTELNASLFGSTAANALRLETLPSGDRVRLVNVSGATRTYGVELLLRQRWDNFSITGSYVYVDATEPADTGAERQTVARTPRHTGGVVAMWEQEGKGRLGFEAYYTGGQRLDENPYRTCSRPYVELGMLGEIVVGKVRLFVNAENLLDIRQTNYDRLLLPSRAADGRWTVDAWGPTDGFTVNGGIRISIGGS</sequence>
<dbReference type="InterPro" id="IPR000531">
    <property type="entry name" value="Beta-barrel_TonB"/>
</dbReference>
<keyword evidence="17" id="KW-1185">Reference proteome</keyword>
<evidence type="ECO:0000256" key="6">
    <source>
        <dbReference type="ARBA" id="ARBA00023077"/>
    </source>
</evidence>
<dbReference type="InterPro" id="IPR037066">
    <property type="entry name" value="Plug_dom_sf"/>
</dbReference>
<dbReference type="PANTHER" id="PTHR30069">
    <property type="entry name" value="TONB-DEPENDENT OUTER MEMBRANE RECEPTOR"/>
    <property type="match status" value="1"/>
</dbReference>
<keyword evidence="4 10" id="KW-0812">Transmembrane</keyword>
<evidence type="ECO:0000256" key="8">
    <source>
        <dbReference type="ARBA" id="ARBA00023170"/>
    </source>
</evidence>
<keyword evidence="7 10" id="KW-0472">Membrane</keyword>
<organism evidence="16 17">
    <name type="scientific">Novosphingobium kunmingense</name>
    <dbReference type="NCBI Taxonomy" id="1211806"/>
    <lineage>
        <taxon>Bacteria</taxon>
        <taxon>Pseudomonadati</taxon>
        <taxon>Pseudomonadota</taxon>
        <taxon>Alphaproteobacteria</taxon>
        <taxon>Sphingomonadales</taxon>
        <taxon>Sphingomonadaceae</taxon>
        <taxon>Novosphingobium</taxon>
    </lineage>
</organism>
<comment type="subcellular location">
    <subcellularLocation>
        <location evidence="1 10">Cell outer membrane</location>
        <topology evidence="1 10">Multi-pass membrane protein</topology>
    </subcellularLocation>
</comment>
<feature type="signal peptide" evidence="13">
    <location>
        <begin position="1"/>
        <end position="18"/>
    </location>
</feature>
<keyword evidence="5 13" id="KW-0732">Signal</keyword>
<feature type="chain" id="PRO_5014657676" evidence="13">
    <location>
        <begin position="19"/>
        <end position="643"/>
    </location>
</feature>
<evidence type="ECO:0000256" key="7">
    <source>
        <dbReference type="ARBA" id="ARBA00023136"/>
    </source>
</evidence>
<dbReference type="Pfam" id="PF00593">
    <property type="entry name" value="TonB_dep_Rec_b-barrel"/>
    <property type="match status" value="1"/>
</dbReference>
<dbReference type="RefSeq" id="WP_100868131.1">
    <property type="nucleotide sequence ID" value="NZ_PHUF01000005.1"/>
</dbReference>
<keyword evidence="8 16" id="KW-0675">Receptor</keyword>
<evidence type="ECO:0000259" key="14">
    <source>
        <dbReference type="Pfam" id="PF00593"/>
    </source>
</evidence>
<dbReference type="Pfam" id="PF07715">
    <property type="entry name" value="Plug"/>
    <property type="match status" value="1"/>
</dbReference>
<evidence type="ECO:0000256" key="13">
    <source>
        <dbReference type="SAM" id="SignalP"/>
    </source>
</evidence>
<dbReference type="InterPro" id="IPR036942">
    <property type="entry name" value="Beta-barrel_TonB_sf"/>
</dbReference>